<dbReference type="RefSeq" id="WP_126950001.1">
    <property type="nucleotide sequence ID" value="NZ_RZHD01000002.1"/>
</dbReference>
<dbReference type="InterPro" id="IPR029063">
    <property type="entry name" value="SAM-dependent_MTases_sf"/>
</dbReference>
<dbReference type="GO" id="GO:0032259">
    <property type="term" value="P:methylation"/>
    <property type="evidence" value="ECO:0007669"/>
    <property type="project" value="UniProtKB-KW"/>
</dbReference>
<protein>
    <submittedName>
        <fullName evidence="5">Class I SAM-dependent methyltransferase</fullName>
    </submittedName>
</protein>
<dbReference type="GO" id="GO:0003676">
    <property type="term" value="F:nucleic acid binding"/>
    <property type="evidence" value="ECO:0007669"/>
    <property type="project" value="InterPro"/>
</dbReference>
<name>A0A3S0ZGV5_9GAMM</name>
<dbReference type="InterPro" id="IPR050320">
    <property type="entry name" value="N5-glutamine_MTase"/>
</dbReference>
<keyword evidence="3" id="KW-0949">S-adenosyl-L-methionine</keyword>
<evidence type="ECO:0000256" key="1">
    <source>
        <dbReference type="ARBA" id="ARBA00022603"/>
    </source>
</evidence>
<dbReference type="PROSITE" id="PS00092">
    <property type="entry name" value="N6_MTASE"/>
    <property type="match status" value="1"/>
</dbReference>
<evidence type="ECO:0000313" key="6">
    <source>
        <dbReference type="Proteomes" id="UP000286912"/>
    </source>
</evidence>
<dbReference type="InterPro" id="IPR002052">
    <property type="entry name" value="DNA_methylase_N6_adenine_CS"/>
</dbReference>
<accession>A0A3S0ZGV5</accession>
<evidence type="ECO:0000313" key="5">
    <source>
        <dbReference type="EMBL" id="RUR49351.1"/>
    </source>
</evidence>
<dbReference type="AlphaFoldDB" id="A0A3S0ZGV5"/>
<dbReference type="Pfam" id="PF05175">
    <property type="entry name" value="MTS"/>
    <property type="match status" value="1"/>
</dbReference>
<evidence type="ECO:0000259" key="4">
    <source>
        <dbReference type="Pfam" id="PF05175"/>
    </source>
</evidence>
<comment type="caution">
    <text evidence="5">The sequence shown here is derived from an EMBL/GenBank/DDBJ whole genome shotgun (WGS) entry which is preliminary data.</text>
</comment>
<dbReference type="OrthoDB" id="5383291at2"/>
<feature type="domain" description="Methyltransferase small" evidence="4">
    <location>
        <begin position="123"/>
        <end position="212"/>
    </location>
</feature>
<dbReference type="Gene3D" id="3.40.50.150">
    <property type="entry name" value="Vaccinia Virus protein VP39"/>
    <property type="match status" value="1"/>
</dbReference>
<evidence type="ECO:0000256" key="3">
    <source>
        <dbReference type="ARBA" id="ARBA00022691"/>
    </source>
</evidence>
<reference evidence="5 6" key="1">
    <citation type="submission" date="2018-12" db="EMBL/GenBank/DDBJ databases">
        <title>three novel Halomonas strain isolated from plants.</title>
        <authorList>
            <person name="Sun C."/>
        </authorList>
    </citation>
    <scope>NUCLEOTIDE SEQUENCE [LARGE SCALE GENOMIC DNA]</scope>
    <source>
        <strain evidence="5 6">RC</strain>
    </source>
</reference>
<dbReference type="InterPro" id="IPR007848">
    <property type="entry name" value="Small_mtfrase_dom"/>
</dbReference>
<organism evidence="5 6">
    <name type="scientific">Vreelandella populi</name>
    <dbReference type="NCBI Taxonomy" id="2498858"/>
    <lineage>
        <taxon>Bacteria</taxon>
        <taxon>Pseudomonadati</taxon>
        <taxon>Pseudomonadota</taxon>
        <taxon>Gammaproteobacteria</taxon>
        <taxon>Oceanospirillales</taxon>
        <taxon>Halomonadaceae</taxon>
        <taxon>Vreelandella</taxon>
    </lineage>
</organism>
<dbReference type="CDD" id="cd02440">
    <property type="entry name" value="AdoMet_MTases"/>
    <property type="match status" value="1"/>
</dbReference>
<proteinExistence type="predicted"/>
<dbReference type="GO" id="GO:0036009">
    <property type="term" value="F:protein-glutamine N-methyltransferase activity"/>
    <property type="evidence" value="ECO:0007669"/>
    <property type="project" value="TreeGrafter"/>
</dbReference>
<gene>
    <name evidence="5" type="ORF">ELY37_01205</name>
</gene>
<dbReference type="PANTHER" id="PTHR18895:SF74">
    <property type="entry name" value="MTRF1L RELEASE FACTOR GLUTAMINE METHYLTRANSFERASE"/>
    <property type="match status" value="1"/>
</dbReference>
<evidence type="ECO:0000256" key="2">
    <source>
        <dbReference type="ARBA" id="ARBA00022679"/>
    </source>
</evidence>
<dbReference type="SUPFAM" id="SSF53335">
    <property type="entry name" value="S-adenosyl-L-methionine-dependent methyltransferases"/>
    <property type="match status" value="1"/>
</dbReference>
<dbReference type="PANTHER" id="PTHR18895">
    <property type="entry name" value="HEMK METHYLTRANSFERASE"/>
    <property type="match status" value="1"/>
</dbReference>
<keyword evidence="2 5" id="KW-0808">Transferase</keyword>
<keyword evidence="6" id="KW-1185">Reference proteome</keyword>
<sequence length="312" mass="33552">MTSDNLLHFAMALKATGYSFTTVTPATHARVNSRLKNAWAHNATDVFGWSRPFREDAISPQLFEAMRNAEVLVTQGEGWVSRVRASTLRGQLFLHSAYPTTASDAIFFGPDSYRFANAIAQYLSNNLAGDARVRRAVDIGCGAGPGAVIVALERPQADVFAVDINDMALRYTAVNAQLAGARVVVQHSDLLDGIAGDFDLIVANPPYLLDAQERTYRHGGGSFGEGLSLAIAGLAQTRLAPGGTLLLYTGTTIIDGTDQFLASLAPILGDSSLEWDYQEIDPDVFGEELAEPAYAEADRIAAVLLTARRTRS</sequence>
<dbReference type="EMBL" id="RZHD01000002">
    <property type="protein sequence ID" value="RUR49351.1"/>
    <property type="molecule type" value="Genomic_DNA"/>
</dbReference>
<dbReference type="Proteomes" id="UP000286912">
    <property type="component" value="Unassembled WGS sequence"/>
</dbReference>
<keyword evidence="1 5" id="KW-0489">Methyltransferase</keyword>